<dbReference type="Proteomes" id="UP000317291">
    <property type="component" value="Unassembled WGS sequence"/>
</dbReference>
<dbReference type="Pfam" id="PF03746">
    <property type="entry name" value="LamB_YcsF"/>
    <property type="match status" value="1"/>
</dbReference>
<dbReference type="InterPro" id="IPR011330">
    <property type="entry name" value="Glyco_hydro/deAcase_b/a-brl"/>
</dbReference>
<dbReference type="SUPFAM" id="SSF88713">
    <property type="entry name" value="Glycoside hydrolase/deacetylase"/>
    <property type="match status" value="1"/>
</dbReference>
<gene>
    <name evidence="1" type="ORF">FK529_19905</name>
</gene>
<accession>A0A5C5R625</accession>
<reference evidence="1 2" key="1">
    <citation type="submission" date="2019-06" db="EMBL/GenBank/DDBJ databases">
        <title>Tsukamurella conjunctivitidis sp. nov., Tsukamurella assacharolytica sp. nov. and Tsukamurella sputae sp. nov. isolated from patients with conjunctivitis, bacteraemia (lymphoma) and respiratory infection (sputum) in Hong Kong.</title>
        <authorList>
            <person name="Teng J.L.L."/>
            <person name="Lee H.H."/>
            <person name="Fong J.Y.H."/>
            <person name="Fok K.M.N."/>
            <person name="Lau S.K.P."/>
            <person name="Woo P.C.Y."/>
        </authorList>
    </citation>
    <scope>NUCLEOTIDE SEQUENCE [LARGE SCALE GENOMIC DNA]</scope>
    <source>
        <strain evidence="1 2">HKU71</strain>
    </source>
</reference>
<evidence type="ECO:0000313" key="2">
    <source>
        <dbReference type="Proteomes" id="UP000317291"/>
    </source>
</evidence>
<dbReference type="InterPro" id="IPR005501">
    <property type="entry name" value="LamB/YcsF/PxpA-like"/>
</dbReference>
<dbReference type="AlphaFoldDB" id="A0A5C5R625"/>
<comment type="caution">
    <text evidence="1">The sequence shown here is derived from an EMBL/GenBank/DDBJ whole genome shotgun (WGS) entry which is preliminary data.</text>
</comment>
<dbReference type="RefSeq" id="WP_193559740.1">
    <property type="nucleotide sequence ID" value="NZ_VIGW01000083.1"/>
</dbReference>
<sequence>PNALITDHVISTEQVLQMVREQSVTNVTGSTSPLKAETICGNGDGVAALKFEKKISQSLTEQGIKIKA</sequence>
<proteinExistence type="predicted"/>
<protein>
    <submittedName>
        <fullName evidence="1">LamB/YcsF family protein</fullName>
    </submittedName>
</protein>
<feature type="non-terminal residue" evidence="1">
    <location>
        <position position="1"/>
    </location>
</feature>
<evidence type="ECO:0000313" key="1">
    <source>
        <dbReference type="EMBL" id="TWS17571.1"/>
    </source>
</evidence>
<dbReference type="EMBL" id="VIGW01000083">
    <property type="protein sequence ID" value="TWS17571.1"/>
    <property type="molecule type" value="Genomic_DNA"/>
</dbReference>
<dbReference type="GO" id="GO:0005975">
    <property type="term" value="P:carbohydrate metabolic process"/>
    <property type="evidence" value="ECO:0007669"/>
    <property type="project" value="InterPro"/>
</dbReference>
<keyword evidence="2" id="KW-1185">Reference proteome</keyword>
<organism evidence="1 2">
    <name type="scientific">Tsukamurella asaccharolytica</name>
    <dbReference type="NCBI Taxonomy" id="2592067"/>
    <lineage>
        <taxon>Bacteria</taxon>
        <taxon>Bacillati</taxon>
        <taxon>Actinomycetota</taxon>
        <taxon>Actinomycetes</taxon>
        <taxon>Mycobacteriales</taxon>
        <taxon>Tsukamurellaceae</taxon>
        <taxon>Tsukamurella</taxon>
    </lineage>
</organism>
<name>A0A5C5R625_9ACTN</name>
<dbReference type="Gene3D" id="3.20.20.370">
    <property type="entry name" value="Glycoside hydrolase/deacetylase"/>
    <property type="match status" value="1"/>
</dbReference>